<comment type="similarity">
    <text evidence="1">Belongs to the EPG5 family.</text>
</comment>
<dbReference type="InterPro" id="IPR059030">
    <property type="entry name" value="TPR_Epg5_mid"/>
</dbReference>
<dbReference type="WBParaSite" id="jg14395.1">
    <property type="protein sequence ID" value="jg14395.1"/>
    <property type="gene ID" value="jg14395"/>
</dbReference>
<dbReference type="InterPro" id="IPR051436">
    <property type="entry name" value="Autophagy-related_EPG5"/>
</dbReference>
<protein>
    <submittedName>
        <fullName evidence="6">Uncharacterized protein</fullName>
    </submittedName>
</protein>
<name>A0A915CZQ6_9BILA</name>
<organism evidence="5 6">
    <name type="scientific">Ditylenchus dipsaci</name>
    <dbReference type="NCBI Taxonomy" id="166011"/>
    <lineage>
        <taxon>Eukaryota</taxon>
        <taxon>Metazoa</taxon>
        <taxon>Ecdysozoa</taxon>
        <taxon>Nematoda</taxon>
        <taxon>Chromadorea</taxon>
        <taxon>Rhabditida</taxon>
        <taxon>Tylenchina</taxon>
        <taxon>Tylenchomorpha</taxon>
        <taxon>Sphaerularioidea</taxon>
        <taxon>Anguinidae</taxon>
        <taxon>Anguininae</taxon>
        <taxon>Ditylenchus</taxon>
    </lineage>
</organism>
<proteinExistence type="inferred from homology"/>
<evidence type="ECO:0000313" key="5">
    <source>
        <dbReference type="Proteomes" id="UP000887574"/>
    </source>
</evidence>
<evidence type="ECO:0000259" key="3">
    <source>
        <dbReference type="Pfam" id="PF26103"/>
    </source>
</evidence>
<evidence type="ECO:0000313" key="6">
    <source>
        <dbReference type="WBParaSite" id="jg14395.1"/>
    </source>
</evidence>
<accession>A0A915CZQ6</accession>
<evidence type="ECO:0000259" key="4">
    <source>
        <dbReference type="Pfam" id="PF26573"/>
    </source>
</evidence>
<evidence type="ECO:0000256" key="1">
    <source>
        <dbReference type="ARBA" id="ARBA00010948"/>
    </source>
</evidence>
<dbReference type="Pfam" id="PF26103">
    <property type="entry name" value="TPR_Epg5"/>
    <property type="match status" value="1"/>
</dbReference>
<dbReference type="Proteomes" id="UP000887574">
    <property type="component" value="Unplaced"/>
</dbReference>
<dbReference type="InterPro" id="IPR058750">
    <property type="entry name" value="TPR_Epg5"/>
</dbReference>
<feature type="domain" description="Epg5-like central TPR repeats" evidence="3">
    <location>
        <begin position="965"/>
        <end position="1330"/>
    </location>
</feature>
<keyword evidence="5" id="KW-1185">Reference proteome</keyword>
<dbReference type="Pfam" id="PF26573">
    <property type="entry name" value="TPR_Epg5_2"/>
    <property type="match status" value="1"/>
</dbReference>
<dbReference type="PANTHER" id="PTHR31139:SF4">
    <property type="entry name" value="ECTOPIC P GRANULES PROTEIN 5 HOMOLOG"/>
    <property type="match status" value="1"/>
</dbReference>
<dbReference type="PANTHER" id="PTHR31139">
    <property type="entry name" value="ECTOPIC P GRANULES PROTEIN 5 HOMOLOG"/>
    <property type="match status" value="1"/>
</dbReference>
<feature type="domain" description="Epg5-like TPR" evidence="4">
    <location>
        <begin position="523"/>
        <end position="701"/>
    </location>
</feature>
<dbReference type="GO" id="GO:0005737">
    <property type="term" value="C:cytoplasm"/>
    <property type="evidence" value="ECO:0007669"/>
    <property type="project" value="TreeGrafter"/>
</dbReference>
<sequence>MRRLIQYFCNYWDLTKQDLKTADRDLVQNEVNRILLQAMYNIASKKTAGLWQFLIDFPYGSLTDFCRLRCQLLLRNTDCLDVRQVHKIPDDQLVERIKSGGALVDYLKAYSKEDGTYNVLALASIISYCATEQQFFALEIIHLCFLDENTREDYYKVGSEAISVLIERNPSILSTLLKFIDRQVDHLDEYAVDILTSSTLSNCLLSVEDVSNLLGKWLINRSIDHPASHIARRVLCSMNWGEPGNLWLSQEVHDACAENLVKAHIVHCKGRNSSIAKSVTKATKMAMKCPDLEQQFDKFCWDVLIKLKVSAKPLAPNPTDDLTAYFLFIQQKCLSTPDIFIDTGLKYFTQLVNSSAFNPAVVVLSQLVFNFPNRLHIFTANTAFRDDLYRLIHADESYYAIQLIVGADKFPGPCLSLISSAITYQIQNAFTMEQKKKLSIAWLSLLTCPKQLDWNVDKFVIYLVGTITRLAFLIEPETFLECRRLLRIFTRFKSIQAPPPILTNELLSISPWATYLLLKAEPKQYVSFFEALENSLGKHPRRLLDEAVRKAGAKSHIFFSVDRLPYYRWLQLAVSPQIVIHEVYPLVLQQLSIHMFSRREFEKRKHCPGLRYLKSPISEPVFEKLRNEVLPKAEKSASSSNQTVVSNQDLKLASFYKAVSQWLFTESVYNPSFSNFNDLTLDYLLQMTISGDTHPWVEFVDAVKVNKYIDEEIKFFSQCCHLKRAAVQKMAPTSPTSIRADSLTKLFSILDLPTMENVLFPVVPLHQNLPVCEKMDLYDCYNMARITSKFSQYLDEVNKTAKIFITGKEAVETLNNGYLDLFQKLYAESKKVLIITMRCGNFLVSKCSKPVSVEAVVDTCTYDQSIADKMNENRRKREEQISKLLMIVDATAIQCAHSEHICSDLNATSPKEAVMKVGDQIRVTSITLFYKICNSVATTQLLFPAGVDCYEACLNKLGKAFISENPAEQLNLMRVVLGGNPLNHFLIQHFTPHCIPPEMLFQLYSELSNSVRNASTSEASLALLSRLDIEHAGNQMPANHFSDLMPVIFENMASVTGTSPLRQLCVEHFVHSMFHYFPLNFASGLRLILSGCDSQSVPVEIFSLIANRIDLDRLLEEEWNGKVVSNKLKFTADQSLECLRIISEQLGNSRHVLSTRLYSVWSQYLEMVCKLADYFLRLVVFHKFRAELTTVAIEKELRDVFYLLVSVWAPLLEPVNSGLPPWNATDNQLAANLVDKFVAFLTWLPHCTYLPPGAETVEALLWQYFTAKMIGLQRAGTAHIFSVYEVKLVRLNWARFWPNLLDLSTVENSLVERPAEISPLIVELVVRFPWLQLIQHQANQPEDAHKAFYSLLLSIFAHCVYRNANYAKSRASMENLLKMMLDNCNWQYVKVEMVEKTGAFMVASFPNDCLLNPNEVLKTLIRSGDGGQQEKRPLYSHFPSTHAQIHNG</sequence>
<dbReference type="GO" id="GO:0097352">
    <property type="term" value="P:autophagosome maturation"/>
    <property type="evidence" value="ECO:0007669"/>
    <property type="project" value="TreeGrafter"/>
</dbReference>
<keyword evidence="2" id="KW-0072">Autophagy</keyword>
<reference evidence="6" key="1">
    <citation type="submission" date="2022-11" db="UniProtKB">
        <authorList>
            <consortium name="WormBaseParasite"/>
        </authorList>
    </citation>
    <scope>IDENTIFICATION</scope>
</reference>
<evidence type="ECO:0000256" key="2">
    <source>
        <dbReference type="ARBA" id="ARBA00023006"/>
    </source>
</evidence>